<dbReference type="SMART" id="SM00903">
    <property type="entry name" value="Flavin_Reduct"/>
    <property type="match status" value="1"/>
</dbReference>
<dbReference type="EMBL" id="QFPJ01000028">
    <property type="protein sequence ID" value="PZQ21516.1"/>
    <property type="molecule type" value="Genomic_DNA"/>
</dbReference>
<accession>A0A2W5KX56</accession>
<dbReference type="GO" id="GO:0010181">
    <property type="term" value="F:FMN binding"/>
    <property type="evidence" value="ECO:0007669"/>
    <property type="project" value="InterPro"/>
</dbReference>
<feature type="domain" description="Flavin reductase like" evidence="2">
    <location>
        <begin position="23"/>
        <end position="167"/>
    </location>
</feature>
<dbReference type="InterPro" id="IPR012349">
    <property type="entry name" value="Split_barrel_FMN-bd"/>
</dbReference>
<dbReference type="GO" id="GO:0042602">
    <property type="term" value="F:riboflavin reductase (NADPH) activity"/>
    <property type="evidence" value="ECO:0007669"/>
    <property type="project" value="TreeGrafter"/>
</dbReference>
<name>A0A2W5KX56_SPHMC</name>
<dbReference type="InterPro" id="IPR002563">
    <property type="entry name" value="Flavin_Rdtase-like_dom"/>
</dbReference>
<dbReference type="InterPro" id="IPR050268">
    <property type="entry name" value="NADH-dep_flavin_reductase"/>
</dbReference>
<evidence type="ECO:0000256" key="1">
    <source>
        <dbReference type="ARBA" id="ARBA00023002"/>
    </source>
</evidence>
<dbReference type="Pfam" id="PF01613">
    <property type="entry name" value="Flavin_Reduct"/>
    <property type="match status" value="1"/>
</dbReference>
<protein>
    <submittedName>
        <fullName evidence="3">Flavin reductase</fullName>
    </submittedName>
</protein>
<dbReference type="AlphaFoldDB" id="A0A2W5KX56"/>
<sequence>MSSTPAATLSPERDLTESMRDAMRRIASTVHIITAMDADGPLGMAATAVSSLSFDPPSLILCVNRNATMSASLKSGASFAVNVLHQQQVALVAPFSTSSLRHQRFADSGWNMDGPAPALDNAQAVLSCVVDECRPYGSHIIIVGLVKSVVVRDDVDPLLYLDGAFRGVFAPETPGDRPET</sequence>
<dbReference type="PANTHER" id="PTHR30466">
    <property type="entry name" value="FLAVIN REDUCTASE"/>
    <property type="match status" value="1"/>
</dbReference>
<organism evidence="3 4">
    <name type="scientific">Sphingopyxis macrogoltabida</name>
    <name type="common">Sphingomonas macrogoltabidus</name>
    <dbReference type="NCBI Taxonomy" id="33050"/>
    <lineage>
        <taxon>Bacteria</taxon>
        <taxon>Pseudomonadati</taxon>
        <taxon>Pseudomonadota</taxon>
        <taxon>Alphaproteobacteria</taxon>
        <taxon>Sphingomonadales</taxon>
        <taxon>Sphingomonadaceae</taxon>
        <taxon>Sphingopyxis</taxon>
    </lineage>
</organism>
<evidence type="ECO:0000313" key="4">
    <source>
        <dbReference type="Proteomes" id="UP000248597"/>
    </source>
</evidence>
<dbReference type="SUPFAM" id="SSF50475">
    <property type="entry name" value="FMN-binding split barrel"/>
    <property type="match status" value="1"/>
</dbReference>
<reference evidence="3 4" key="1">
    <citation type="submission" date="2017-08" db="EMBL/GenBank/DDBJ databases">
        <title>Infants hospitalized years apart are colonized by the same room-sourced microbial strains.</title>
        <authorList>
            <person name="Brooks B."/>
            <person name="Olm M.R."/>
            <person name="Firek B.A."/>
            <person name="Baker R."/>
            <person name="Thomas B.C."/>
            <person name="Morowitz M.J."/>
            <person name="Banfield J.F."/>
        </authorList>
    </citation>
    <scope>NUCLEOTIDE SEQUENCE [LARGE SCALE GENOMIC DNA]</scope>
    <source>
        <strain evidence="3">S2_005_003_R2_47</strain>
    </source>
</reference>
<dbReference type="GO" id="GO:0006208">
    <property type="term" value="P:pyrimidine nucleobase catabolic process"/>
    <property type="evidence" value="ECO:0007669"/>
    <property type="project" value="TreeGrafter"/>
</dbReference>
<dbReference type="Gene3D" id="2.30.110.10">
    <property type="entry name" value="Electron Transport, Fmn-binding Protein, Chain A"/>
    <property type="match status" value="1"/>
</dbReference>
<keyword evidence="1" id="KW-0560">Oxidoreductase</keyword>
<comment type="caution">
    <text evidence="3">The sequence shown here is derived from an EMBL/GenBank/DDBJ whole genome shotgun (WGS) entry which is preliminary data.</text>
</comment>
<evidence type="ECO:0000313" key="3">
    <source>
        <dbReference type="EMBL" id="PZQ21516.1"/>
    </source>
</evidence>
<proteinExistence type="predicted"/>
<dbReference type="PANTHER" id="PTHR30466:SF1">
    <property type="entry name" value="FMN REDUCTASE (NADH) RUTF"/>
    <property type="match status" value="1"/>
</dbReference>
<dbReference type="Proteomes" id="UP000248597">
    <property type="component" value="Unassembled WGS sequence"/>
</dbReference>
<gene>
    <name evidence="3" type="ORF">DI569_11780</name>
</gene>
<evidence type="ECO:0000259" key="2">
    <source>
        <dbReference type="SMART" id="SM00903"/>
    </source>
</evidence>